<evidence type="ECO:0000313" key="5">
    <source>
        <dbReference type="EMBL" id="QFR24297.1"/>
    </source>
</evidence>
<evidence type="ECO:0000259" key="3">
    <source>
        <dbReference type="Pfam" id="PF00483"/>
    </source>
</evidence>
<dbReference type="SUPFAM" id="SSF51161">
    <property type="entry name" value="Trimeric LpxA-like enzymes"/>
    <property type="match status" value="1"/>
</dbReference>
<dbReference type="Pfam" id="PF24894">
    <property type="entry name" value="Hexapep_GlmU"/>
    <property type="match status" value="1"/>
</dbReference>
<dbReference type="Gene3D" id="2.160.10.10">
    <property type="entry name" value="Hexapeptide repeat proteins"/>
    <property type="match status" value="1"/>
</dbReference>
<dbReference type="GO" id="GO:0005978">
    <property type="term" value="P:glycogen biosynthetic process"/>
    <property type="evidence" value="ECO:0007669"/>
    <property type="project" value="UniProtKB-KW"/>
</dbReference>
<feature type="domain" description="Nucleotidyl transferase" evidence="3">
    <location>
        <begin position="19"/>
        <end position="159"/>
    </location>
</feature>
<gene>
    <name evidence="5" type="primary">glgD</name>
    <name evidence="5" type="ORF">D1010_13420</name>
</gene>
<evidence type="ECO:0000256" key="1">
    <source>
        <dbReference type="ARBA" id="ARBA00010443"/>
    </source>
</evidence>
<reference evidence="5 6" key="1">
    <citation type="submission" date="2019-10" db="EMBL/GenBank/DDBJ databases">
        <title>The completed genome of Lactobacillus harbinensis M1.</title>
        <authorList>
            <person name="Zheng Y."/>
        </authorList>
    </citation>
    <scope>NUCLEOTIDE SEQUENCE [LARGE SCALE GENOMIC DNA]</scope>
    <source>
        <strain evidence="5 6">M1</strain>
    </source>
</reference>
<dbReference type="KEGG" id="lhb:D1010_13420"/>
<dbReference type="InterPro" id="IPR005835">
    <property type="entry name" value="NTP_transferase_dom"/>
</dbReference>
<dbReference type="CDD" id="cd04651">
    <property type="entry name" value="LbH_G1P_AT_C"/>
    <property type="match status" value="1"/>
</dbReference>
<accession>A0A5P8M7L4</accession>
<organism evidence="5 6">
    <name type="scientific">Schleiferilactobacillus harbinensis</name>
    <dbReference type="NCBI Taxonomy" id="304207"/>
    <lineage>
        <taxon>Bacteria</taxon>
        <taxon>Bacillati</taxon>
        <taxon>Bacillota</taxon>
        <taxon>Bacilli</taxon>
        <taxon>Lactobacillales</taxon>
        <taxon>Lactobacillaceae</taxon>
        <taxon>Schleiferilactobacillus</taxon>
    </lineage>
</organism>
<keyword evidence="2" id="KW-0320">Glycogen biosynthesis</keyword>
<dbReference type="InterPro" id="IPR029044">
    <property type="entry name" value="Nucleotide-diphossugar_trans"/>
</dbReference>
<dbReference type="InterPro" id="IPR011831">
    <property type="entry name" value="ADP-Glc_PPase"/>
</dbReference>
<protein>
    <submittedName>
        <fullName evidence="5">Glucose-1-phosphate adenylyltransferase subunit GlgD</fullName>
        <ecNumber evidence="5">2.7.7.27</ecNumber>
    </submittedName>
</protein>
<dbReference type="EMBL" id="CP045143">
    <property type="protein sequence ID" value="QFR24297.1"/>
    <property type="molecule type" value="Genomic_DNA"/>
</dbReference>
<comment type="similarity">
    <text evidence="1">Belongs to the bacterial/plant glucose-1-phosphate adenylyltransferase family.</text>
</comment>
<dbReference type="Proteomes" id="UP000326779">
    <property type="component" value="Chromosome"/>
</dbReference>
<dbReference type="EC" id="2.7.7.27" evidence="5"/>
<dbReference type="AlphaFoldDB" id="A0A5P8M7L4"/>
<dbReference type="NCBIfam" id="TIGR02092">
    <property type="entry name" value="glgD"/>
    <property type="match status" value="1"/>
</dbReference>
<evidence type="ECO:0000256" key="2">
    <source>
        <dbReference type="ARBA" id="ARBA00023056"/>
    </source>
</evidence>
<name>A0A5P8M7L4_9LACO</name>
<dbReference type="Gene3D" id="3.90.550.10">
    <property type="entry name" value="Spore Coat Polysaccharide Biosynthesis Protein SpsA, Chain A"/>
    <property type="match status" value="1"/>
</dbReference>
<dbReference type="InterPro" id="IPR011004">
    <property type="entry name" value="Trimer_LpxA-like_sf"/>
</dbReference>
<keyword evidence="5" id="KW-0808">Transferase</keyword>
<evidence type="ECO:0000313" key="6">
    <source>
        <dbReference type="Proteomes" id="UP000326779"/>
    </source>
</evidence>
<sequence>MRKQDMCAIIDLNEPSEALAPLTDERPVGTMPFAGRYRLVDFPLSAISNADIRTVGIFLPKSSRSVEDHVRSGQAWDMDTITGGVFTFPYVATRDYDDPTNIHRYYDNYLTFLIKSKSEYVFITGARHVSNIDVSALLQFHQASPNPITAVYRSVPTATANPEQEAFVLDADNEVVDFAPSKDVKERVSNHTKPISMQMYLTRTDYLIELLSRVQNSGKFIRLPQLIHQEITTAQANAFEYTGYCATIHDIPSYFQANMDMLDERKFHSLLFSQRAIYTKNKNEAPTYFAPEADVLSSLLGTGGRVYGKLRDSVLFRNVYVDHDAQVLHSIIMQGSRIGNGADVEYVIMDKGCVVGPDVKLIGTPEAPIVLKKGTTILDQSAAEEVLQS</sequence>
<dbReference type="GO" id="GO:0008878">
    <property type="term" value="F:glucose-1-phosphate adenylyltransferase activity"/>
    <property type="evidence" value="ECO:0007669"/>
    <property type="project" value="UniProtKB-EC"/>
</dbReference>
<dbReference type="InterPro" id="IPR056818">
    <property type="entry name" value="GlmU/GlgC-like_hexapep"/>
</dbReference>
<dbReference type="RefSeq" id="WP_063516521.1">
    <property type="nucleotide sequence ID" value="NZ_CP045143.1"/>
</dbReference>
<dbReference type="SUPFAM" id="SSF53448">
    <property type="entry name" value="Nucleotide-diphospho-sugar transferases"/>
    <property type="match status" value="1"/>
</dbReference>
<evidence type="ECO:0000259" key="4">
    <source>
        <dbReference type="Pfam" id="PF24894"/>
    </source>
</evidence>
<dbReference type="InterPro" id="IPR011832">
    <property type="entry name" value="GlgDAde_trans"/>
</dbReference>
<proteinExistence type="inferred from homology"/>
<dbReference type="Pfam" id="PF00483">
    <property type="entry name" value="NTP_transferase"/>
    <property type="match status" value="1"/>
</dbReference>
<keyword evidence="5" id="KW-0548">Nucleotidyltransferase</keyword>
<feature type="domain" description="Glucose-1-phosphate adenylyltransferase/Bifunctional protein GlmU-like C-terminal hexapeptide" evidence="4">
    <location>
        <begin position="294"/>
        <end position="360"/>
    </location>
</feature>
<dbReference type="PANTHER" id="PTHR43523:SF6">
    <property type="entry name" value="GLYCOGEN BIOSYNTHESIS PROTEIN GLGD"/>
    <property type="match status" value="1"/>
</dbReference>
<dbReference type="PANTHER" id="PTHR43523">
    <property type="entry name" value="GLUCOSE-1-PHOSPHATE ADENYLYLTRANSFERASE-RELATED"/>
    <property type="match status" value="1"/>
</dbReference>